<dbReference type="OrthoDB" id="1896086at2759"/>
<evidence type="ECO:0000313" key="1">
    <source>
        <dbReference type="EMBL" id="KAF4432601.1"/>
    </source>
</evidence>
<accession>A0A8H4JKQ7</accession>
<proteinExistence type="predicted"/>
<dbReference type="EMBL" id="JAADJF010000234">
    <property type="protein sequence ID" value="KAF4432601.1"/>
    <property type="molecule type" value="Genomic_DNA"/>
</dbReference>
<organism evidence="1 2">
    <name type="scientific">Fusarium acutatum</name>
    <dbReference type="NCBI Taxonomy" id="78861"/>
    <lineage>
        <taxon>Eukaryota</taxon>
        <taxon>Fungi</taxon>
        <taxon>Dikarya</taxon>
        <taxon>Ascomycota</taxon>
        <taxon>Pezizomycotina</taxon>
        <taxon>Sordariomycetes</taxon>
        <taxon>Hypocreomycetidae</taxon>
        <taxon>Hypocreales</taxon>
        <taxon>Nectriaceae</taxon>
        <taxon>Fusarium</taxon>
        <taxon>Fusarium fujikuroi species complex</taxon>
    </lineage>
</organism>
<gene>
    <name evidence="1" type="ORF">FACUT_8364</name>
</gene>
<protein>
    <submittedName>
        <fullName evidence="1">Lipase</fullName>
    </submittedName>
</protein>
<sequence>MSPARSVYGTITNNTSVELTLGPSSLSHGIWSDNLLPFTVIAPGQSGTFQAESDGLLTGTAGELGYNSIAGAFTFTFDNAYAGGTGYTQSAPNGFAISLQGGDGHNAYVTWVIITQQDSKYLLFVDTQGELRRKRAAGSIWGSKFINSANQPELVRRVLGRRASKLPGCLSDESIDWTIGLGLLSDIAESFHLNGNLHVTIASFTMAEAMDPRSLVLGIDSPCEVKDQFKCWSDVHWKIYANADLVD</sequence>
<comment type="caution">
    <text evidence="1">The sequence shown here is derived from an EMBL/GenBank/DDBJ whole genome shotgun (WGS) entry which is preliminary data.</text>
</comment>
<dbReference type="Gene3D" id="2.60.270.50">
    <property type="match status" value="1"/>
</dbReference>
<reference evidence="1 2" key="1">
    <citation type="submission" date="2020-01" db="EMBL/GenBank/DDBJ databases">
        <title>Identification and distribution of gene clusters putatively required for synthesis of sphingolipid metabolism inhibitors in phylogenetically diverse species of the filamentous fungus Fusarium.</title>
        <authorList>
            <person name="Kim H.-S."/>
            <person name="Busman M."/>
            <person name="Brown D.W."/>
            <person name="Divon H."/>
            <person name="Uhlig S."/>
            <person name="Proctor R.H."/>
        </authorList>
    </citation>
    <scope>NUCLEOTIDE SEQUENCE [LARGE SCALE GENOMIC DNA]</scope>
    <source>
        <strain evidence="1 2">NRRL 13308</strain>
    </source>
</reference>
<keyword evidence="2" id="KW-1185">Reference proteome</keyword>
<name>A0A8H4JKQ7_9HYPO</name>
<dbReference type="Proteomes" id="UP000536711">
    <property type="component" value="Unassembled WGS sequence"/>
</dbReference>
<evidence type="ECO:0000313" key="2">
    <source>
        <dbReference type="Proteomes" id="UP000536711"/>
    </source>
</evidence>
<dbReference type="AlphaFoldDB" id="A0A8H4JKQ7"/>